<comment type="catalytic activity">
    <reaction evidence="7">
        <text>Couples ATP hydrolysis with the unwinding of duplex DNA by translocating in the 3'-5' direction.</text>
        <dbReference type="EC" id="5.6.2.4"/>
    </reaction>
</comment>
<keyword evidence="2 10" id="KW-0547">Nucleotide-binding</keyword>
<sequence>MDATEAARLEAERLHRANVAAGGDPTRPLVFALQEASNRGLDVYALRQGDPQLKGGKATFDCQAGGILYEDRGSDFERAFLIAHELGHVVLEGGTLDVVTVDVEPDRSLEDAPVGVDRVLDYGARERREVKMDLFAREFLLPRSVLRDLHINDGLGSDAIATRFGAPLAVVQQQLLDALLLPPVGELHPAGVGAAAGPLTPDHTQAQAAAHRGLAFQLQAGPGTGKTRTLVRRIEGLLADGVDPTTILVLTFSNKAANELCERIAARNPVAAAAMWIGTFHAFGLDIVRRFHDRLGLPADPRLIDRTEAIELLEDEFPRLDLKHYRNLWDPVLDLSDMLSAISRAKDEVIDAAGYRALAQSMAIQAGADQDAAVHAQKCLEVAMLFDAYERLLTARHLLDFGDLVALPVRLVEGSVEVRDALRARHEHVLVDEYQDVNRASVRLLKAIVDGGRNLWVVGDARQSIYRFRGASATNIARFAIDFPGAQAAQLGVNYRSDERIVNVFTAFARGMQASAGALPLNLQAERGSTGARVELRVAGSADDEISALAASITALHEQGIAYGGQAVLCASNARLNAIAEGLEARGIPALHLGSLFERPEIKDLLALLSLVTDPRTAAMVRVATMAWYQMPLKDVMRVIERLRATSPAPLDWLAMHAEVDGLADGSREALSRLSALFAGVNASTDPWLLLAGWTIDGLGLAKTLHLAGDPQSRMQCLAVWQFLNFCRRQPRGHGMPVLRLLDRVRRLVLLSEDRGLSQLPRSAENIDAVRLMTIHGSKGLEFDVVHLPGMVTSGLPRNNVPPRCLPPDGLIHGSEGLTGIEAVKAGHDEEEECLFFVALSRARDRLQLYAYARQADGRARSPSKFIAPIERLLVRPVSVPLQAALTSKGMPLAITWQGRPQWTDIQVNLFERCPRRFLYTHVLRLGGRRTETAFMKMHNVVSDVFDWLKREHETTIPTVDELAARFEEAWRSKGATEHGYAEDYRRIGKRLVDFLIESRSRDVAAPAPPISLGWAEGEILVSPDGVAHGAGGRVTVRRVMTGKQRSNAFDDIEYTILQLAAVQAYGPHAQVEVTYLTSETIQPMEITSRKLESRREKLQTFLRAMQAGQFPAKPEARGCPRCPHFFLCGELPGGGIQEKL</sequence>
<dbReference type="InterPro" id="IPR000212">
    <property type="entry name" value="DNA_helicase_UvrD/REP"/>
</dbReference>
<dbReference type="RefSeq" id="WP_150552207.1">
    <property type="nucleotide sequence ID" value="NZ_CABPSG010000007.1"/>
</dbReference>
<evidence type="ECO:0000256" key="5">
    <source>
        <dbReference type="ARBA" id="ARBA00022840"/>
    </source>
</evidence>
<evidence type="ECO:0000313" key="14">
    <source>
        <dbReference type="Proteomes" id="UP000405357"/>
    </source>
</evidence>
<evidence type="ECO:0000256" key="3">
    <source>
        <dbReference type="ARBA" id="ARBA00022801"/>
    </source>
</evidence>
<keyword evidence="6" id="KW-0413">Isomerase</keyword>
<dbReference type="PROSITE" id="PS51198">
    <property type="entry name" value="UVRD_HELICASE_ATP_BIND"/>
    <property type="match status" value="1"/>
</dbReference>
<dbReference type="PANTHER" id="PTHR11070">
    <property type="entry name" value="UVRD / RECB / PCRA DNA HELICASE FAMILY MEMBER"/>
    <property type="match status" value="1"/>
</dbReference>
<evidence type="ECO:0000313" key="13">
    <source>
        <dbReference type="EMBL" id="VVE16291.1"/>
    </source>
</evidence>
<evidence type="ECO:0000256" key="1">
    <source>
        <dbReference type="ARBA" id="ARBA00009922"/>
    </source>
</evidence>
<dbReference type="Gene3D" id="1.10.486.10">
    <property type="entry name" value="PCRA, domain 4"/>
    <property type="match status" value="1"/>
</dbReference>
<evidence type="ECO:0000256" key="7">
    <source>
        <dbReference type="ARBA" id="ARBA00034617"/>
    </source>
</evidence>
<proteinExistence type="inferred from homology"/>
<evidence type="ECO:0000256" key="10">
    <source>
        <dbReference type="PROSITE-ProRule" id="PRU00560"/>
    </source>
</evidence>
<accession>A0ABY6W1V4</accession>
<dbReference type="InterPro" id="IPR027417">
    <property type="entry name" value="P-loop_NTPase"/>
</dbReference>
<evidence type="ECO:0000259" key="11">
    <source>
        <dbReference type="PROSITE" id="PS51198"/>
    </source>
</evidence>
<keyword evidence="5 10" id="KW-0067">ATP-binding</keyword>
<dbReference type="Pfam" id="PF06114">
    <property type="entry name" value="Peptidase_M78"/>
    <property type="match status" value="1"/>
</dbReference>
<dbReference type="Proteomes" id="UP000405357">
    <property type="component" value="Unassembled WGS sequence"/>
</dbReference>
<keyword evidence="4 10" id="KW-0347">Helicase</keyword>
<dbReference type="EC" id="5.6.2.4" evidence="8"/>
<evidence type="ECO:0000256" key="6">
    <source>
        <dbReference type="ARBA" id="ARBA00023235"/>
    </source>
</evidence>
<gene>
    <name evidence="13" type="ORF">PSO31014_02884</name>
</gene>
<dbReference type="InterPro" id="IPR014017">
    <property type="entry name" value="DNA_helicase_UvrD-like_C"/>
</dbReference>
<dbReference type="InterPro" id="IPR014016">
    <property type="entry name" value="UvrD-like_ATP-bd"/>
</dbReference>
<evidence type="ECO:0000256" key="9">
    <source>
        <dbReference type="ARBA" id="ARBA00048988"/>
    </source>
</evidence>
<reference evidence="13 14" key="1">
    <citation type="submission" date="2019-08" db="EMBL/GenBank/DDBJ databases">
        <authorList>
            <person name="Peeters C."/>
        </authorList>
    </citation>
    <scope>NUCLEOTIDE SEQUENCE [LARGE SCALE GENOMIC DNA]</scope>
    <source>
        <strain evidence="13 14">LMG 31014</strain>
    </source>
</reference>
<keyword evidence="14" id="KW-1185">Reference proteome</keyword>
<dbReference type="InterPro" id="IPR010359">
    <property type="entry name" value="IrrE_HExxH"/>
</dbReference>
<dbReference type="PROSITE" id="PS51217">
    <property type="entry name" value="UVRD_HELICASE_CTER"/>
    <property type="match status" value="1"/>
</dbReference>
<dbReference type="PANTHER" id="PTHR11070:SF55">
    <property type="entry name" value="DNA 3'-5' HELICASE"/>
    <property type="match status" value="1"/>
</dbReference>
<dbReference type="Gene3D" id="1.10.10.160">
    <property type="match status" value="1"/>
</dbReference>
<evidence type="ECO:0000256" key="4">
    <source>
        <dbReference type="ARBA" id="ARBA00022806"/>
    </source>
</evidence>
<organism evidence="13 14">
    <name type="scientific">Pandoraea soli</name>
    <dbReference type="NCBI Taxonomy" id="2508293"/>
    <lineage>
        <taxon>Bacteria</taxon>
        <taxon>Pseudomonadati</taxon>
        <taxon>Pseudomonadota</taxon>
        <taxon>Betaproteobacteria</taxon>
        <taxon>Burkholderiales</taxon>
        <taxon>Burkholderiaceae</taxon>
        <taxon>Pandoraea</taxon>
    </lineage>
</organism>
<evidence type="ECO:0000256" key="2">
    <source>
        <dbReference type="ARBA" id="ARBA00022741"/>
    </source>
</evidence>
<comment type="catalytic activity">
    <reaction evidence="9">
        <text>ATP + H2O = ADP + phosphate + H(+)</text>
        <dbReference type="Rhea" id="RHEA:13065"/>
        <dbReference type="ChEBI" id="CHEBI:15377"/>
        <dbReference type="ChEBI" id="CHEBI:15378"/>
        <dbReference type="ChEBI" id="CHEBI:30616"/>
        <dbReference type="ChEBI" id="CHEBI:43474"/>
        <dbReference type="ChEBI" id="CHEBI:456216"/>
        <dbReference type="EC" id="5.6.2.4"/>
    </reaction>
</comment>
<feature type="domain" description="UvrD-like helicase ATP-binding" evidence="11">
    <location>
        <begin position="199"/>
        <end position="498"/>
    </location>
</feature>
<feature type="binding site" evidence="10">
    <location>
        <begin position="220"/>
        <end position="227"/>
    </location>
    <ligand>
        <name>ATP</name>
        <dbReference type="ChEBI" id="CHEBI:30616"/>
    </ligand>
</feature>
<comment type="caution">
    <text evidence="13">The sequence shown here is derived from an EMBL/GenBank/DDBJ whole genome shotgun (WGS) entry which is preliminary data.</text>
</comment>
<dbReference type="Pfam" id="PF13361">
    <property type="entry name" value="UvrD_C"/>
    <property type="match status" value="2"/>
</dbReference>
<dbReference type="SUPFAM" id="SSF52540">
    <property type="entry name" value="P-loop containing nucleoside triphosphate hydrolases"/>
    <property type="match status" value="1"/>
</dbReference>
<protein>
    <recommendedName>
        <fullName evidence="8">DNA 3'-5' helicase</fullName>
        <ecNumber evidence="8">5.6.2.4</ecNumber>
    </recommendedName>
</protein>
<dbReference type="EMBL" id="CABPSG010000007">
    <property type="protein sequence ID" value="VVE16291.1"/>
    <property type="molecule type" value="Genomic_DNA"/>
</dbReference>
<evidence type="ECO:0000256" key="8">
    <source>
        <dbReference type="ARBA" id="ARBA00034808"/>
    </source>
</evidence>
<dbReference type="Pfam" id="PF00580">
    <property type="entry name" value="UvrD-helicase"/>
    <property type="match status" value="1"/>
</dbReference>
<dbReference type="InterPro" id="IPR013986">
    <property type="entry name" value="DExx_box_DNA_helicase_dom_sf"/>
</dbReference>
<dbReference type="InterPro" id="IPR038726">
    <property type="entry name" value="PDDEXK_AddAB-type"/>
</dbReference>
<feature type="domain" description="UvrD-like helicase C-terminal" evidence="12">
    <location>
        <begin position="502"/>
        <end position="780"/>
    </location>
</feature>
<dbReference type="GO" id="GO:0004386">
    <property type="term" value="F:helicase activity"/>
    <property type="evidence" value="ECO:0007669"/>
    <property type="project" value="UniProtKB-KW"/>
</dbReference>
<keyword evidence="3 10" id="KW-0378">Hydrolase</keyword>
<dbReference type="Gene3D" id="3.40.50.300">
    <property type="entry name" value="P-loop containing nucleotide triphosphate hydrolases"/>
    <property type="match status" value="3"/>
</dbReference>
<comment type="similarity">
    <text evidence="1">Belongs to the helicase family. UvrD subfamily.</text>
</comment>
<dbReference type="GO" id="GO:0008854">
    <property type="term" value="F:exodeoxyribonuclease V activity"/>
    <property type="evidence" value="ECO:0007669"/>
    <property type="project" value="UniProtKB-EC"/>
</dbReference>
<dbReference type="Pfam" id="PF12705">
    <property type="entry name" value="PDDEXK_1"/>
    <property type="match status" value="1"/>
</dbReference>
<name>A0ABY6W1V4_9BURK</name>
<evidence type="ECO:0000259" key="12">
    <source>
        <dbReference type="PROSITE" id="PS51217"/>
    </source>
</evidence>
<dbReference type="CDD" id="cd17932">
    <property type="entry name" value="DEXQc_UvrD"/>
    <property type="match status" value="1"/>
</dbReference>